<dbReference type="AlphaFoldDB" id="A0A015K983"/>
<keyword evidence="4" id="KW-1133">Transmembrane helix</keyword>
<dbReference type="OrthoDB" id="432528at2759"/>
<accession>A0A015K983</accession>
<evidence type="ECO:0000256" key="1">
    <source>
        <dbReference type="ARBA" id="ARBA00022441"/>
    </source>
</evidence>
<dbReference type="InterPro" id="IPR015915">
    <property type="entry name" value="Kelch-typ_b-propeller"/>
</dbReference>
<evidence type="ECO:0000313" key="7">
    <source>
        <dbReference type="Proteomes" id="UP000022910"/>
    </source>
</evidence>
<dbReference type="PANTHER" id="PTHR46093:SF18">
    <property type="entry name" value="FIBRONECTIN TYPE-III DOMAIN-CONTAINING PROTEIN"/>
    <property type="match status" value="1"/>
</dbReference>
<comment type="caution">
    <text evidence="6">The sequence shown here is derived from an EMBL/GenBank/DDBJ whole genome shotgun (WGS) entry which is preliminary data.</text>
</comment>
<evidence type="ECO:0000256" key="3">
    <source>
        <dbReference type="SAM" id="MobiDB-lite"/>
    </source>
</evidence>
<keyword evidence="5" id="KW-0732">Signal</keyword>
<keyword evidence="4" id="KW-0472">Membrane</keyword>
<protein>
    <submittedName>
        <fullName evidence="6">Kel1p</fullName>
    </submittedName>
</protein>
<gene>
    <name evidence="6" type="ORF">RirG_146710</name>
</gene>
<feature type="signal peptide" evidence="5">
    <location>
        <begin position="1"/>
        <end position="24"/>
    </location>
</feature>
<evidence type="ECO:0000256" key="4">
    <source>
        <dbReference type="SAM" id="Phobius"/>
    </source>
</evidence>
<name>A0A015K983_RHIIW</name>
<organism evidence="6 7">
    <name type="scientific">Rhizophagus irregularis (strain DAOM 197198w)</name>
    <name type="common">Glomus intraradices</name>
    <dbReference type="NCBI Taxonomy" id="1432141"/>
    <lineage>
        <taxon>Eukaryota</taxon>
        <taxon>Fungi</taxon>
        <taxon>Fungi incertae sedis</taxon>
        <taxon>Mucoromycota</taxon>
        <taxon>Glomeromycotina</taxon>
        <taxon>Glomeromycetes</taxon>
        <taxon>Glomerales</taxon>
        <taxon>Glomeraceae</taxon>
        <taxon>Rhizophagus</taxon>
    </lineage>
</organism>
<dbReference type="STRING" id="1432141.A0A015K983"/>
<feature type="region of interest" description="Disordered" evidence="3">
    <location>
        <begin position="387"/>
        <end position="428"/>
    </location>
</feature>
<keyword evidence="4" id="KW-0812">Transmembrane</keyword>
<dbReference type="HOGENOM" id="CLU_019030_2_0_1"/>
<feature type="compositionally biased region" description="Pro residues" evidence="3">
    <location>
        <begin position="393"/>
        <end position="416"/>
    </location>
</feature>
<feature type="compositionally biased region" description="Low complexity" evidence="3">
    <location>
        <begin position="417"/>
        <end position="428"/>
    </location>
</feature>
<dbReference type="PANTHER" id="PTHR46093">
    <property type="entry name" value="ACYL-COA-BINDING DOMAIN-CONTAINING PROTEIN 5"/>
    <property type="match status" value="1"/>
</dbReference>
<reference evidence="6 7" key="1">
    <citation type="submission" date="2014-02" db="EMBL/GenBank/DDBJ databases">
        <title>Single nucleus genome sequencing reveals high similarity among nuclei of an endomycorrhizal fungus.</title>
        <authorList>
            <person name="Lin K."/>
            <person name="Geurts R."/>
            <person name="Zhang Z."/>
            <person name="Limpens E."/>
            <person name="Saunders D.G."/>
            <person name="Mu D."/>
            <person name="Pang E."/>
            <person name="Cao H."/>
            <person name="Cha H."/>
            <person name="Lin T."/>
            <person name="Zhou Q."/>
            <person name="Shang Y."/>
            <person name="Li Y."/>
            <person name="Ivanov S."/>
            <person name="Sharma T."/>
            <person name="Velzen R.V."/>
            <person name="Ruijter N.D."/>
            <person name="Aanen D.K."/>
            <person name="Win J."/>
            <person name="Kamoun S."/>
            <person name="Bisseling T."/>
            <person name="Huang S."/>
        </authorList>
    </citation>
    <scope>NUCLEOTIDE SEQUENCE [LARGE SCALE GENOMIC DNA]</scope>
    <source>
        <strain evidence="7">DAOM197198w</strain>
    </source>
</reference>
<feature type="chain" id="PRO_5001475853" evidence="5">
    <location>
        <begin position="25"/>
        <end position="638"/>
    </location>
</feature>
<evidence type="ECO:0000256" key="5">
    <source>
        <dbReference type="SAM" id="SignalP"/>
    </source>
</evidence>
<evidence type="ECO:0000313" key="6">
    <source>
        <dbReference type="EMBL" id="EXX64029.1"/>
    </source>
</evidence>
<dbReference type="Gene3D" id="2.120.10.80">
    <property type="entry name" value="Kelch-type beta propeller"/>
    <property type="match status" value="2"/>
</dbReference>
<proteinExistence type="predicted"/>
<feature type="transmembrane region" description="Helical" evidence="4">
    <location>
        <begin position="436"/>
        <end position="458"/>
    </location>
</feature>
<keyword evidence="7" id="KW-1185">Reference proteome</keyword>
<keyword evidence="1" id="KW-0880">Kelch repeat</keyword>
<dbReference type="EMBL" id="JEMT01023678">
    <property type="protein sequence ID" value="EXX64029.1"/>
    <property type="molecule type" value="Genomic_DNA"/>
</dbReference>
<evidence type="ECO:0000256" key="2">
    <source>
        <dbReference type="ARBA" id="ARBA00022737"/>
    </source>
</evidence>
<keyword evidence="2" id="KW-0677">Repeat</keyword>
<dbReference type="SMR" id="A0A015K983"/>
<dbReference type="Proteomes" id="UP000022910">
    <property type="component" value="Unassembled WGS sequence"/>
</dbReference>
<dbReference type="Pfam" id="PF24681">
    <property type="entry name" value="Kelch_KLHDC2_KLHL20_DRC7"/>
    <property type="match status" value="2"/>
</dbReference>
<sequence>MLKNSLANFTLLWMLLQVLVEVNCQMTPFKPSALNCHTATFIDNKLYIMSGWSTNLFKSVKEFFYLDVSVPFNTQELSWQDLSNINMVPPHGFATSAKGGVNNDTLFLYGGETLTNQAMELVYTFDPHHIIWNPQKITGISTIRKSRITGVMGYNGKFYLWGGITYETILNDMLILDTISLNWEKGSLVNAPTPRIFYGATLLPNNKIIYIGGLNVDIGFDNVTLNISKGIALSLSEVYLYDMINDNWDAKITTGKIPSNRCGFSSVLGLDGQRVIIYGGAFNNPGYLDTALYVLDLTNYNWYIPKISGIIPKPRVFHQANVIGKYMVISFGIGYDRTVESDILGVFTKNVIEIEIEISYRIFNLNIPPLLLDISNNEEYVWTTKFDPSVPKTSPPPSSSPSPLPSPSPSPSPSLPLPSSSQLSNSLSNNSNSNHMVGAIVGSLISGIFLSVGGFFLYKWNKNRQNQKIINENNNHNNEEKAMPTERDIHDYDQAMGNNEQEIIQMPRNENYESIIIPANDHHGQEIILTPKNENTTNNEPIIVPDTEYHEQEIMQTPKNENTTNHEPIILASTEANNYNNYGQIISTSSNDRLSSQILKDEILQAVKQEIAQTLKNELFQVARDNNINITKINAKQD</sequence>
<dbReference type="SUPFAM" id="SSF117281">
    <property type="entry name" value="Kelch motif"/>
    <property type="match status" value="1"/>
</dbReference>